<comment type="caution">
    <text evidence="11">The sequence shown here is derived from an EMBL/GenBank/DDBJ whole genome shotgun (WGS) entry which is preliminary data.</text>
</comment>
<feature type="active site" description="Proton acceptor" evidence="8">
    <location>
        <position position="324"/>
    </location>
</feature>
<name>A0A1Y1WFX5_9FUNG</name>
<dbReference type="PANTHER" id="PTHR10091:SF0">
    <property type="entry name" value="GALACTOSE MUTAROTASE"/>
    <property type="match status" value="1"/>
</dbReference>
<dbReference type="PANTHER" id="PTHR10091">
    <property type="entry name" value="ALDOSE-1-EPIMERASE"/>
    <property type="match status" value="1"/>
</dbReference>
<evidence type="ECO:0000256" key="2">
    <source>
        <dbReference type="ARBA" id="ARBA00005028"/>
    </source>
</evidence>
<evidence type="ECO:0000256" key="3">
    <source>
        <dbReference type="ARBA" id="ARBA00006206"/>
    </source>
</evidence>
<dbReference type="InterPro" id="IPR015443">
    <property type="entry name" value="Aldose_1-epimerase"/>
</dbReference>
<evidence type="ECO:0000256" key="10">
    <source>
        <dbReference type="PIRSR" id="PIRSR005096-3"/>
    </source>
</evidence>
<evidence type="ECO:0000256" key="7">
    <source>
        <dbReference type="PIRNR" id="PIRNR005096"/>
    </source>
</evidence>
<comment type="similarity">
    <text evidence="3 7">Belongs to the aldose epimerase family.</text>
</comment>
<dbReference type="EC" id="5.1.3.3" evidence="4 7"/>
<dbReference type="GO" id="GO:0006006">
    <property type="term" value="P:glucose metabolic process"/>
    <property type="evidence" value="ECO:0007669"/>
    <property type="project" value="TreeGrafter"/>
</dbReference>
<dbReference type="InterPro" id="IPR018052">
    <property type="entry name" value="Ald1_epimerase_CS"/>
</dbReference>
<gene>
    <name evidence="11" type="ORF">DL89DRAFT_291288</name>
</gene>
<dbReference type="PROSITE" id="PS00545">
    <property type="entry name" value="ALDOSE_1_EPIMERASE"/>
    <property type="match status" value="1"/>
</dbReference>
<dbReference type="SUPFAM" id="SSF74650">
    <property type="entry name" value="Galactose mutarotase-like"/>
    <property type="match status" value="1"/>
</dbReference>
<comment type="catalytic activity">
    <reaction evidence="1 7">
        <text>alpha-D-glucose = beta-D-glucose</text>
        <dbReference type="Rhea" id="RHEA:10264"/>
        <dbReference type="ChEBI" id="CHEBI:15903"/>
        <dbReference type="ChEBI" id="CHEBI:17925"/>
        <dbReference type="EC" id="5.1.3.3"/>
    </reaction>
</comment>
<evidence type="ECO:0000256" key="9">
    <source>
        <dbReference type="PIRSR" id="PIRSR005096-2"/>
    </source>
</evidence>
<dbReference type="InterPro" id="IPR047215">
    <property type="entry name" value="Galactose_mutarotase-like"/>
</dbReference>
<keyword evidence="5 7" id="KW-0413">Isomerase</keyword>
<dbReference type="GO" id="GO:0033499">
    <property type="term" value="P:galactose catabolic process via UDP-galactose, Leloir pathway"/>
    <property type="evidence" value="ECO:0007669"/>
    <property type="project" value="TreeGrafter"/>
</dbReference>
<dbReference type="UniPathway" id="UPA00242"/>
<dbReference type="CDD" id="cd09019">
    <property type="entry name" value="galactose_mutarotase_like"/>
    <property type="match status" value="1"/>
</dbReference>
<dbReference type="InterPro" id="IPR011013">
    <property type="entry name" value="Gal_mutarotase_sf_dom"/>
</dbReference>
<evidence type="ECO:0000256" key="5">
    <source>
        <dbReference type="ARBA" id="ARBA00023235"/>
    </source>
</evidence>
<dbReference type="PIRSF" id="PIRSF005096">
    <property type="entry name" value="GALM"/>
    <property type="match status" value="1"/>
</dbReference>
<dbReference type="Proteomes" id="UP000193922">
    <property type="component" value="Unassembled WGS sequence"/>
</dbReference>
<sequence length="361" mass="40178">MAVTKQAFSKDEKYTLYKLTNASGTELHVTTFGARLVRFIIKDKTDTARDVVAGFESYEKWIESLAIDDPYFGATVGRVAGRIYPCDDVTVANQKLSLPEIQPNKVCLHGGKIGFDKKLFSAEVLSESSPSSVRFTYVSPDGEEGFPGEVEFSVTYSLSEDNAMTLTYGGRLLDGTETILNPTNHTYWNLTGFEEPTIHNHMCSLTADRYMATRPDHIMVPTGECAPVKGTNLDFVTAPRRFGDDIETFDKDTLRGYDHVFVASDKPTESVHEVARLWSDKTGLQMTVLTDQPCVVVYTGNWISDKLIGKDGVKYGNYAAVALETQRFTNAVNLPQFRDQVVLHPGDNFTHTATYKFNLLA</sequence>
<dbReference type="InterPro" id="IPR008183">
    <property type="entry name" value="Aldose_1/G6P_1-epimerase"/>
</dbReference>
<dbReference type="OrthoDB" id="274691at2759"/>
<feature type="active site" description="Proton donor" evidence="8">
    <location>
        <position position="185"/>
    </location>
</feature>
<dbReference type="EMBL" id="MCFD01000003">
    <property type="protein sequence ID" value="ORX72044.1"/>
    <property type="molecule type" value="Genomic_DNA"/>
</dbReference>
<dbReference type="Gene3D" id="2.70.98.10">
    <property type="match status" value="1"/>
</dbReference>
<keyword evidence="12" id="KW-1185">Reference proteome</keyword>
<comment type="pathway">
    <text evidence="2 7">Carbohydrate metabolism; hexose metabolism.</text>
</comment>
<dbReference type="InterPro" id="IPR014718">
    <property type="entry name" value="GH-type_carb-bd"/>
</dbReference>
<dbReference type="GO" id="GO:0030246">
    <property type="term" value="F:carbohydrate binding"/>
    <property type="evidence" value="ECO:0007669"/>
    <property type="project" value="InterPro"/>
</dbReference>
<organism evidence="11 12">
    <name type="scientific">Linderina pennispora</name>
    <dbReference type="NCBI Taxonomy" id="61395"/>
    <lineage>
        <taxon>Eukaryota</taxon>
        <taxon>Fungi</taxon>
        <taxon>Fungi incertae sedis</taxon>
        <taxon>Zoopagomycota</taxon>
        <taxon>Kickxellomycotina</taxon>
        <taxon>Kickxellomycetes</taxon>
        <taxon>Kickxellales</taxon>
        <taxon>Kickxellaceae</taxon>
        <taxon>Linderina</taxon>
    </lineage>
</organism>
<dbReference type="GO" id="GO:0004034">
    <property type="term" value="F:aldose 1-epimerase activity"/>
    <property type="evidence" value="ECO:0007669"/>
    <property type="project" value="UniProtKB-EC"/>
</dbReference>
<evidence type="ECO:0000313" key="11">
    <source>
        <dbReference type="EMBL" id="ORX72044.1"/>
    </source>
</evidence>
<accession>A0A1Y1WFX5</accession>
<dbReference type="GeneID" id="63806828"/>
<evidence type="ECO:0000256" key="4">
    <source>
        <dbReference type="ARBA" id="ARBA00013185"/>
    </source>
</evidence>
<evidence type="ECO:0000256" key="1">
    <source>
        <dbReference type="ARBA" id="ARBA00001614"/>
    </source>
</evidence>
<dbReference type="Pfam" id="PF01263">
    <property type="entry name" value="Aldose_epim"/>
    <property type="match status" value="1"/>
</dbReference>
<keyword evidence="6 7" id="KW-0119">Carbohydrate metabolism</keyword>
<feature type="binding site" evidence="10">
    <location>
        <begin position="185"/>
        <end position="187"/>
    </location>
    <ligand>
        <name>beta-D-galactose</name>
        <dbReference type="ChEBI" id="CHEBI:27667"/>
    </ligand>
</feature>
<dbReference type="AlphaFoldDB" id="A0A1Y1WFX5"/>
<feature type="binding site" evidence="9">
    <location>
        <position position="258"/>
    </location>
    <ligand>
        <name>beta-D-galactose</name>
        <dbReference type="ChEBI" id="CHEBI:27667"/>
    </ligand>
</feature>
<dbReference type="RefSeq" id="XP_040745468.1">
    <property type="nucleotide sequence ID" value="XM_040890180.1"/>
</dbReference>
<proteinExistence type="inferred from homology"/>
<protein>
    <recommendedName>
        <fullName evidence="4 7">Aldose 1-epimerase</fullName>
        <ecNumber evidence="4 7">5.1.3.3</ecNumber>
    </recommendedName>
</protein>
<dbReference type="STRING" id="61395.A0A1Y1WFX5"/>
<evidence type="ECO:0000256" key="6">
    <source>
        <dbReference type="ARBA" id="ARBA00023277"/>
    </source>
</evidence>
<evidence type="ECO:0000313" key="12">
    <source>
        <dbReference type="Proteomes" id="UP000193922"/>
    </source>
</evidence>
<evidence type="ECO:0000256" key="8">
    <source>
        <dbReference type="PIRSR" id="PIRSR005096-1"/>
    </source>
</evidence>
<reference evidence="11 12" key="1">
    <citation type="submission" date="2016-07" db="EMBL/GenBank/DDBJ databases">
        <title>Pervasive Adenine N6-methylation of Active Genes in Fungi.</title>
        <authorList>
            <consortium name="DOE Joint Genome Institute"/>
            <person name="Mondo S.J."/>
            <person name="Dannebaum R.O."/>
            <person name="Kuo R.C."/>
            <person name="Labutti K."/>
            <person name="Haridas S."/>
            <person name="Kuo A."/>
            <person name="Salamov A."/>
            <person name="Ahrendt S.R."/>
            <person name="Lipzen A."/>
            <person name="Sullivan W."/>
            <person name="Andreopoulos W.B."/>
            <person name="Clum A."/>
            <person name="Lindquist E."/>
            <person name="Daum C."/>
            <person name="Ramamoorthy G.K."/>
            <person name="Gryganskyi A."/>
            <person name="Culley D."/>
            <person name="Magnuson J.K."/>
            <person name="James T.Y."/>
            <person name="O'Malley M.A."/>
            <person name="Stajich J.E."/>
            <person name="Spatafora J.W."/>
            <person name="Visel A."/>
            <person name="Grigoriev I.V."/>
        </authorList>
    </citation>
    <scope>NUCLEOTIDE SEQUENCE [LARGE SCALE GENOMIC DNA]</scope>
    <source>
        <strain evidence="11 12">ATCC 12442</strain>
    </source>
</reference>